<dbReference type="SUPFAM" id="SSF53335">
    <property type="entry name" value="S-adenosyl-L-methionine-dependent methyltransferases"/>
    <property type="match status" value="1"/>
</dbReference>
<dbReference type="PATRIC" id="fig|1280950.3.peg.2357"/>
<dbReference type="InterPro" id="IPR029063">
    <property type="entry name" value="SAM-dependent_MTases_sf"/>
</dbReference>
<dbReference type="Proteomes" id="UP000025171">
    <property type="component" value="Unassembled WGS sequence"/>
</dbReference>
<accession>A0A059FMN2</accession>
<dbReference type="InterPro" id="IPR016980">
    <property type="entry name" value="S-AdoMet-dep_MeTrfase_Alr7345"/>
</dbReference>
<dbReference type="PIRSF" id="PIRSF031679">
    <property type="entry name" value="Mtase_Alr7345_prd"/>
    <property type="match status" value="1"/>
</dbReference>
<dbReference type="eggNOG" id="COG4798">
    <property type="taxonomic scope" value="Bacteria"/>
</dbReference>
<evidence type="ECO:0000313" key="2">
    <source>
        <dbReference type="EMBL" id="KCZ91791.1"/>
    </source>
</evidence>
<feature type="region of interest" description="Disordered" evidence="1">
    <location>
        <begin position="260"/>
        <end position="281"/>
    </location>
</feature>
<proteinExistence type="predicted"/>
<dbReference type="EMBL" id="ARYK01000005">
    <property type="protein sequence ID" value="KCZ91791.1"/>
    <property type="molecule type" value="Genomic_DNA"/>
</dbReference>
<dbReference type="STRING" id="1280950.HJO_11757"/>
<protein>
    <recommendedName>
        <fullName evidence="4">Methyltransferase</fullName>
    </recommendedName>
</protein>
<dbReference type="RefSeq" id="WP_035617059.1">
    <property type="nucleotide sequence ID" value="NZ_ARYK01000005.1"/>
</dbReference>
<dbReference type="PROSITE" id="PS51257">
    <property type="entry name" value="PROKAR_LIPOPROTEIN"/>
    <property type="match status" value="1"/>
</dbReference>
<sequence length="297" mass="31548">MKNILMAGAAMALLAACGPKSTPAESPAAPAAAAPEAAAELTPLEAAINNDARSDEEKARDAWRHPAETLAFFGIEPDDTVIEIWPGGGWYTNILAPYLAAGGGKLIAAGFDPAAAPDEARRQRTEERLAEFKANYADPKFGTIEYTVFSGISGPLTEPGTVDAILTFRNVHNWMAGSFTEKFFTDAYAALKPGGVLGVVEHRLPSTATQDPTGSTGYVHEDFVKARAIAAGFEFVGASDINANPADTADHPFGVWTLPPVSSKADRDGNTPDDFDPTRYTDIGESDRMTLKFVKPD</sequence>
<evidence type="ECO:0000313" key="3">
    <source>
        <dbReference type="Proteomes" id="UP000025171"/>
    </source>
</evidence>
<dbReference type="AlphaFoldDB" id="A0A059FMN2"/>
<dbReference type="Gene3D" id="3.40.50.150">
    <property type="entry name" value="Vaccinia Virus protein VP39"/>
    <property type="match status" value="1"/>
</dbReference>
<gene>
    <name evidence="2" type="ORF">HJO_11757</name>
</gene>
<keyword evidence="3" id="KW-1185">Reference proteome</keyword>
<reference evidence="2 3" key="1">
    <citation type="journal article" date="2014" name="Antonie Van Leeuwenhoek">
        <title>Hyphomonas beringensis sp. nov. and Hyphomonas chukchiensis sp. nov., isolated from surface seawater of the Bering Sea and Chukchi Sea.</title>
        <authorList>
            <person name="Li C."/>
            <person name="Lai Q."/>
            <person name="Li G."/>
            <person name="Dong C."/>
            <person name="Wang J."/>
            <person name="Liao Y."/>
            <person name="Shao Z."/>
        </authorList>
    </citation>
    <scope>NUCLEOTIDE SEQUENCE [LARGE SCALE GENOMIC DNA]</scope>
    <source>
        <strain evidence="2 3">MHS-2</strain>
    </source>
</reference>
<comment type="caution">
    <text evidence="2">The sequence shown here is derived from an EMBL/GenBank/DDBJ whole genome shotgun (WGS) entry which is preliminary data.</text>
</comment>
<organism evidence="2 3">
    <name type="scientific">Hyphomonas johnsonii MHS-2</name>
    <dbReference type="NCBI Taxonomy" id="1280950"/>
    <lineage>
        <taxon>Bacteria</taxon>
        <taxon>Pseudomonadati</taxon>
        <taxon>Pseudomonadota</taxon>
        <taxon>Alphaproteobacteria</taxon>
        <taxon>Hyphomonadales</taxon>
        <taxon>Hyphomonadaceae</taxon>
        <taxon>Hyphomonas</taxon>
    </lineage>
</organism>
<name>A0A059FMN2_9PROT</name>
<evidence type="ECO:0008006" key="4">
    <source>
        <dbReference type="Google" id="ProtNLM"/>
    </source>
</evidence>
<evidence type="ECO:0000256" key="1">
    <source>
        <dbReference type="SAM" id="MobiDB-lite"/>
    </source>
</evidence>